<dbReference type="InterPro" id="IPR011006">
    <property type="entry name" value="CheY-like_superfamily"/>
</dbReference>
<evidence type="ECO:0000256" key="1">
    <source>
        <dbReference type="PROSITE-ProRule" id="PRU00169"/>
    </source>
</evidence>
<gene>
    <name evidence="3" type="ORF">P8935_18800</name>
</gene>
<accession>A0AAU7DF24</accession>
<dbReference type="RefSeq" id="WP_348261841.1">
    <property type="nucleotide sequence ID" value="NZ_CP121196.1"/>
</dbReference>
<feature type="modified residue" description="4-aspartylphosphate" evidence="1">
    <location>
        <position position="62"/>
    </location>
</feature>
<organism evidence="3">
    <name type="scientific">Telmatobacter sp. DSM 110680</name>
    <dbReference type="NCBI Taxonomy" id="3036704"/>
    <lineage>
        <taxon>Bacteria</taxon>
        <taxon>Pseudomonadati</taxon>
        <taxon>Acidobacteriota</taxon>
        <taxon>Terriglobia</taxon>
        <taxon>Terriglobales</taxon>
        <taxon>Acidobacteriaceae</taxon>
        <taxon>Telmatobacter</taxon>
    </lineage>
</organism>
<protein>
    <recommendedName>
        <fullName evidence="2">Response regulatory domain-containing protein</fullName>
    </recommendedName>
</protein>
<proteinExistence type="predicted"/>
<dbReference type="GO" id="GO:0000160">
    <property type="term" value="P:phosphorelay signal transduction system"/>
    <property type="evidence" value="ECO:0007669"/>
    <property type="project" value="InterPro"/>
</dbReference>
<dbReference type="PROSITE" id="PS50110">
    <property type="entry name" value="RESPONSE_REGULATORY"/>
    <property type="match status" value="1"/>
</dbReference>
<sequence length="134" mass="15207">MTSLKRLLVVEDQPQEMKLAASAAQSMGIADVEGRTSIRGAREYLDSGLRGERELPDAIVLDLDLGYESGYELLRYWHSTPQLAAIPLIVWSILGEQREMCRLFKVTRFVGKWEGERAFREALCNLTQSSPEEF</sequence>
<dbReference type="EMBL" id="CP121196">
    <property type="protein sequence ID" value="XBH16612.1"/>
    <property type="molecule type" value="Genomic_DNA"/>
</dbReference>
<dbReference type="InterPro" id="IPR001789">
    <property type="entry name" value="Sig_transdc_resp-reg_receiver"/>
</dbReference>
<evidence type="ECO:0000259" key="2">
    <source>
        <dbReference type="PROSITE" id="PS50110"/>
    </source>
</evidence>
<dbReference type="SUPFAM" id="SSF52172">
    <property type="entry name" value="CheY-like"/>
    <property type="match status" value="1"/>
</dbReference>
<evidence type="ECO:0000313" key="3">
    <source>
        <dbReference type="EMBL" id="XBH16612.1"/>
    </source>
</evidence>
<dbReference type="Gene3D" id="3.40.50.2300">
    <property type="match status" value="1"/>
</dbReference>
<dbReference type="AlphaFoldDB" id="A0AAU7DF24"/>
<dbReference type="SMART" id="SM00448">
    <property type="entry name" value="REC"/>
    <property type="match status" value="1"/>
</dbReference>
<keyword evidence="1" id="KW-0597">Phosphoprotein</keyword>
<name>A0AAU7DF24_9BACT</name>
<feature type="domain" description="Response regulatory" evidence="2">
    <location>
        <begin position="6"/>
        <end position="127"/>
    </location>
</feature>
<reference evidence="3" key="1">
    <citation type="submission" date="2023-03" db="EMBL/GenBank/DDBJ databases">
        <title>Edaphobacter sp.</title>
        <authorList>
            <person name="Huber K.J."/>
            <person name="Papendorf J."/>
            <person name="Pilke C."/>
            <person name="Bunk B."/>
            <person name="Sproeer C."/>
            <person name="Pester M."/>
        </authorList>
    </citation>
    <scope>NUCLEOTIDE SEQUENCE</scope>
    <source>
        <strain evidence="3">DSM 110680</strain>
    </source>
</reference>